<dbReference type="GO" id="GO:0043190">
    <property type="term" value="C:ATP-binding cassette (ABC) transporter complex"/>
    <property type="evidence" value="ECO:0007669"/>
    <property type="project" value="InterPro"/>
</dbReference>
<feature type="transmembrane region" description="Helical" evidence="9">
    <location>
        <begin position="142"/>
        <end position="165"/>
    </location>
</feature>
<organism evidence="11 12">
    <name type="scientific">Desulfitobacterium hafniense (strain Y51)</name>
    <dbReference type="NCBI Taxonomy" id="138119"/>
    <lineage>
        <taxon>Bacteria</taxon>
        <taxon>Bacillati</taxon>
        <taxon>Bacillota</taxon>
        <taxon>Clostridia</taxon>
        <taxon>Eubacteriales</taxon>
        <taxon>Desulfitobacteriaceae</taxon>
        <taxon>Desulfitobacterium</taxon>
    </lineage>
</organism>
<evidence type="ECO:0000256" key="1">
    <source>
        <dbReference type="ARBA" id="ARBA00004429"/>
    </source>
</evidence>
<dbReference type="Pfam" id="PF01061">
    <property type="entry name" value="ABC2_membrane"/>
    <property type="match status" value="1"/>
</dbReference>
<sequence>MILMIDKLRKNQFLFEELVKRDFKKKYKKTVLGVLWSMLAPLLTLLVMAVVFSHLFGRTIPHFLIYMFAGNLVFFYFRESTSGGMNALVANAGIFTKVNVPKYLFLFSKNISSLINFGLTLIIFFIFVAADGLPFSWKFLLLIYPIGCLLLFNIGMGLILSALFVIFRDIQYLYDIFTMMLMYMSAIFYSIEAYPARMQVFFHLNPVYVYITYFRMIIIDGAVPSVSFHLLCVFYALLAFLIGAYIYKKYNYRFLYYV</sequence>
<keyword evidence="3 9" id="KW-0813">Transport</keyword>
<comment type="subcellular location">
    <subcellularLocation>
        <location evidence="1">Cell inner membrane</location>
        <topology evidence="1">Multi-pass membrane protein</topology>
    </subcellularLocation>
    <subcellularLocation>
        <location evidence="9">Cell membrane</location>
        <topology evidence="9">Multi-pass membrane protein</topology>
    </subcellularLocation>
</comment>
<protein>
    <recommendedName>
        <fullName evidence="9">Transport permease protein</fullName>
    </recommendedName>
</protein>
<evidence type="ECO:0000313" key="11">
    <source>
        <dbReference type="EMBL" id="BAE85093.1"/>
    </source>
</evidence>
<dbReference type="InterPro" id="IPR000412">
    <property type="entry name" value="ABC_2_transport"/>
</dbReference>
<keyword evidence="4 9" id="KW-1003">Cell membrane</keyword>
<keyword evidence="12" id="KW-1185">Reference proteome</keyword>
<dbReference type="PANTHER" id="PTHR30413:SF8">
    <property type="entry name" value="TRANSPORT PERMEASE PROTEIN"/>
    <property type="match status" value="1"/>
</dbReference>
<dbReference type="Proteomes" id="UP000001946">
    <property type="component" value="Chromosome"/>
</dbReference>
<evidence type="ECO:0000256" key="6">
    <source>
        <dbReference type="ARBA" id="ARBA00022692"/>
    </source>
</evidence>
<dbReference type="InterPro" id="IPR047817">
    <property type="entry name" value="ABC2_TM_bact-type"/>
</dbReference>
<feature type="domain" description="ABC transmembrane type-2" evidence="10">
    <location>
        <begin position="32"/>
        <end position="250"/>
    </location>
</feature>
<dbReference type="PROSITE" id="PS51012">
    <property type="entry name" value="ABC_TM2"/>
    <property type="match status" value="1"/>
</dbReference>
<dbReference type="EMBL" id="AP008230">
    <property type="protein sequence ID" value="BAE85093.1"/>
    <property type="molecule type" value="Genomic_DNA"/>
</dbReference>
<dbReference type="KEGG" id="dsy:DSY3304"/>
<dbReference type="HOGENOM" id="CLU_060703_2_0_9"/>
<evidence type="ECO:0000256" key="7">
    <source>
        <dbReference type="ARBA" id="ARBA00022989"/>
    </source>
</evidence>
<dbReference type="eggNOG" id="COG1682">
    <property type="taxonomic scope" value="Bacteria"/>
</dbReference>
<keyword evidence="6 9" id="KW-0812">Transmembrane</keyword>
<evidence type="ECO:0000313" key="12">
    <source>
        <dbReference type="Proteomes" id="UP000001946"/>
    </source>
</evidence>
<dbReference type="GO" id="GO:0140359">
    <property type="term" value="F:ABC-type transporter activity"/>
    <property type="evidence" value="ECO:0007669"/>
    <property type="project" value="InterPro"/>
</dbReference>
<evidence type="ECO:0000256" key="4">
    <source>
        <dbReference type="ARBA" id="ARBA00022475"/>
    </source>
</evidence>
<feature type="transmembrane region" description="Helical" evidence="9">
    <location>
        <begin position="111"/>
        <end position="130"/>
    </location>
</feature>
<dbReference type="PIRSF" id="PIRSF006648">
    <property type="entry name" value="DrrB"/>
    <property type="match status" value="1"/>
</dbReference>
<name>Q24S99_DESHY</name>
<dbReference type="PRINTS" id="PR00164">
    <property type="entry name" value="ABC2TRNSPORT"/>
</dbReference>
<evidence type="ECO:0000256" key="5">
    <source>
        <dbReference type="ARBA" id="ARBA00022519"/>
    </source>
</evidence>
<evidence type="ECO:0000256" key="2">
    <source>
        <dbReference type="ARBA" id="ARBA00007783"/>
    </source>
</evidence>
<feature type="transmembrane region" description="Helical" evidence="9">
    <location>
        <begin position="30"/>
        <end position="53"/>
    </location>
</feature>
<evidence type="ECO:0000256" key="8">
    <source>
        <dbReference type="ARBA" id="ARBA00023136"/>
    </source>
</evidence>
<evidence type="ECO:0000259" key="10">
    <source>
        <dbReference type="PROSITE" id="PS51012"/>
    </source>
</evidence>
<feature type="transmembrane region" description="Helical" evidence="9">
    <location>
        <begin position="226"/>
        <end position="247"/>
    </location>
</feature>
<accession>Q24S99</accession>
<dbReference type="STRING" id="138119.DSY3304"/>
<gene>
    <name evidence="11" type="ordered locus">DSY3304</name>
</gene>
<keyword evidence="7 9" id="KW-1133">Transmembrane helix</keyword>
<comment type="similarity">
    <text evidence="2 9">Belongs to the ABC-2 integral membrane protein family.</text>
</comment>
<dbReference type="AlphaFoldDB" id="Q24S99"/>
<evidence type="ECO:0000256" key="3">
    <source>
        <dbReference type="ARBA" id="ARBA00022448"/>
    </source>
</evidence>
<keyword evidence="5" id="KW-0997">Cell inner membrane</keyword>
<keyword evidence="8 9" id="KW-0472">Membrane</keyword>
<dbReference type="InterPro" id="IPR013525">
    <property type="entry name" value="ABC2_TM"/>
</dbReference>
<reference evidence="11 12" key="1">
    <citation type="journal article" date="2006" name="J. Bacteriol.">
        <title>Complete genome sequence of the dehalorespiring bacterium Desulfitobacterium hafniense Y51 and comparison with Dehalococcoides ethenogenes 195.</title>
        <authorList>
            <person name="Nonaka H."/>
            <person name="Keresztes G."/>
            <person name="Shinoda Y."/>
            <person name="Ikenaga Y."/>
            <person name="Abe M."/>
            <person name="Naito K."/>
            <person name="Inatomi K."/>
            <person name="Furukawa K."/>
            <person name="Inui M."/>
            <person name="Yukawa H."/>
        </authorList>
    </citation>
    <scope>NUCLEOTIDE SEQUENCE [LARGE SCALE GENOMIC DNA]</scope>
    <source>
        <strain evidence="11 12">Y51</strain>
    </source>
</reference>
<dbReference type="PANTHER" id="PTHR30413">
    <property type="entry name" value="INNER MEMBRANE TRANSPORT PERMEASE"/>
    <property type="match status" value="1"/>
</dbReference>
<feature type="transmembrane region" description="Helical" evidence="9">
    <location>
        <begin position="59"/>
        <end position="77"/>
    </location>
</feature>
<proteinExistence type="inferred from homology"/>
<dbReference type="GO" id="GO:0015920">
    <property type="term" value="P:lipopolysaccharide transport"/>
    <property type="evidence" value="ECO:0007669"/>
    <property type="project" value="TreeGrafter"/>
</dbReference>
<feature type="transmembrane region" description="Helical" evidence="9">
    <location>
        <begin position="172"/>
        <end position="191"/>
    </location>
</feature>
<evidence type="ECO:0000256" key="9">
    <source>
        <dbReference type="RuleBase" id="RU361157"/>
    </source>
</evidence>